<evidence type="ECO:0000256" key="3">
    <source>
        <dbReference type="ARBA" id="ARBA00022691"/>
    </source>
</evidence>
<evidence type="ECO:0000256" key="1">
    <source>
        <dbReference type="ARBA" id="ARBA00012386"/>
    </source>
</evidence>
<evidence type="ECO:0000259" key="6">
    <source>
        <dbReference type="SMART" id="SM01144"/>
    </source>
</evidence>
<evidence type="ECO:0000256" key="5">
    <source>
        <dbReference type="ARBA" id="ARBA00034489"/>
    </source>
</evidence>
<protein>
    <recommendedName>
        <fullName evidence="1">tRNA-uridine aminocarboxypropyltransferase</fullName>
        <ecNumber evidence="1">2.5.1.25</ecNumber>
    </recommendedName>
</protein>
<accession>A0ABV8CLB4</accession>
<keyword evidence="4" id="KW-0819">tRNA processing</keyword>
<keyword evidence="3" id="KW-0949">S-adenosyl-L-methionine</keyword>
<evidence type="ECO:0000256" key="4">
    <source>
        <dbReference type="ARBA" id="ARBA00022694"/>
    </source>
</evidence>
<name>A0ABV8CLB4_9GAMM</name>
<organism evidence="7 8">
    <name type="scientific">Pseudaeromonas sharmana</name>
    <dbReference type="NCBI Taxonomy" id="328412"/>
    <lineage>
        <taxon>Bacteria</taxon>
        <taxon>Pseudomonadati</taxon>
        <taxon>Pseudomonadota</taxon>
        <taxon>Gammaproteobacteria</taxon>
        <taxon>Aeromonadales</taxon>
        <taxon>Aeromonadaceae</taxon>
        <taxon>Pseudaeromonas</taxon>
    </lineage>
</organism>
<dbReference type="InterPro" id="IPR039262">
    <property type="entry name" value="DTWD2/TAPT"/>
</dbReference>
<dbReference type="EC" id="2.5.1.25" evidence="1"/>
<evidence type="ECO:0000313" key="7">
    <source>
        <dbReference type="EMBL" id="MFC3912987.1"/>
    </source>
</evidence>
<feature type="domain" description="DTW" evidence="6">
    <location>
        <begin position="6"/>
        <end position="195"/>
    </location>
</feature>
<dbReference type="PANTHER" id="PTHR21392:SF0">
    <property type="entry name" value="TRNA-URIDINE AMINOCARBOXYPROPYLTRANSFERASE 2"/>
    <property type="match status" value="1"/>
</dbReference>
<dbReference type="Proteomes" id="UP001595692">
    <property type="component" value="Unassembled WGS sequence"/>
</dbReference>
<evidence type="ECO:0000256" key="2">
    <source>
        <dbReference type="ARBA" id="ARBA00022679"/>
    </source>
</evidence>
<dbReference type="InterPro" id="IPR005636">
    <property type="entry name" value="DTW"/>
</dbReference>
<comment type="similarity">
    <text evidence="5">Belongs to the TDD superfamily. DTWD2 family.</text>
</comment>
<evidence type="ECO:0000313" key="8">
    <source>
        <dbReference type="Proteomes" id="UP001595692"/>
    </source>
</evidence>
<gene>
    <name evidence="7" type="ORF">ACFOSS_05845</name>
</gene>
<dbReference type="PANTHER" id="PTHR21392">
    <property type="entry name" value="TRNA-URIDINE AMINOCARBOXYPROPYLTRANSFERASE 2"/>
    <property type="match status" value="1"/>
</dbReference>
<sequence>MTQTIHRPRCPQCQQLQNRCFCRHVHRHSLPWPLVVLQDHREAGTAKNTVPLLRHCLPQVLCWTTQDFSQHNQLDELLRDPGRYCILVYPGESAQTPAALAPAPAGREYCFILLDGTWRQSLRLLHSHPLLLTLPRVKLTPMRASGYLIRKAPRADSLSTFEAAATLLAHWDHEAANSMLTCFDNWIAAELQHLPATIRSRYLPSD</sequence>
<keyword evidence="2 7" id="KW-0808">Transferase</keyword>
<keyword evidence="8" id="KW-1185">Reference proteome</keyword>
<dbReference type="RefSeq" id="WP_377151204.1">
    <property type="nucleotide sequence ID" value="NZ_JBHSAF010000003.1"/>
</dbReference>
<dbReference type="Pfam" id="PF03942">
    <property type="entry name" value="DTW"/>
    <property type="match status" value="1"/>
</dbReference>
<dbReference type="SMART" id="SM01144">
    <property type="entry name" value="DTW"/>
    <property type="match status" value="1"/>
</dbReference>
<comment type="caution">
    <text evidence="7">The sequence shown here is derived from an EMBL/GenBank/DDBJ whole genome shotgun (WGS) entry which is preliminary data.</text>
</comment>
<dbReference type="EMBL" id="JBHSAF010000003">
    <property type="protein sequence ID" value="MFC3912987.1"/>
    <property type="molecule type" value="Genomic_DNA"/>
</dbReference>
<proteinExistence type="inferred from homology"/>
<dbReference type="GO" id="GO:0016432">
    <property type="term" value="F:tRNA-uridine aminocarboxypropyltransferase activity"/>
    <property type="evidence" value="ECO:0007669"/>
    <property type="project" value="UniProtKB-EC"/>
</dbReference>
<reference evidence="8" key="1">
    <citation type="journal article" date="2019" name="Int. J. Syst. Evol. Microbiol.">
        <title>The Global Catalogue of Microorganisms (GCM) 10K type strain sequencing project: providing services to taxonomists for standard genome sequencing and annotation.</title>
        <authorList>
            <consortium name="The Broad Institute Genomics Platform"/>
            <consortium name="The Broad Institute Genome Sequencing Center for Infectious Disease"/>
            <person name="Wu L."/>
            <person name="Ma J."/>
        </authorList>
    </citation>
    <scope>NUCLEOTIDE SEQUENCE [LARGE SCALE GENOMIC DNA]</scope>
    <source>
        <strain evidence="8">CCUG 54939</strain>
    </source>
</reference>